<dbReference type="InterPro" id="IPR011051">
    <property type="entry name" value="RmlC_Cupin_sf"/>
</dbReference>
<reference evidence="2 3" key="1">
    <citation type="journal article" date="2015" name="Nature">
        <title>rRNA introns, odd ribosomes, and small enigmatic genomes across a large radiation of phyla.</title>
        <authorList>
            <person name="Brown C.T."/>
            <person name="Hug L.A."/>
            <person name="Thomas B.C."/>
            <person name="Sharon I."/>
            <person name="Castelle C.J."/>
            <person name="Singh A."/>
            <person name="Wilkins M.J."/>
            <person name="Williams K.H."/>
            <person name="Banfield J.F."/>
        </authorList>
    </citation>
    <scope>NUCLEOTIDE SEQUENCE [LARGE SCALE GENOMIC DNA]</scope>
</reference>
<evidence type="ECO:0000313" key="3">
    <source>
        <dbReference type="Proteomes" id="UP000033881"/>
    </source>
</evidence>
<evidence type="ECO:0000313" key="2">
    <source>
        <dbReference type="EMBL" id="KKR01324.1"/>
    </source>
</evidence>
<name>A0A0G0MBA0_9BACT</name>
<comment type="caution">
    <text evidence="2">The sequence shown here is derived from an EMBL/GenBank/DDBJ whole genome shotgun (WGS) entry which is preliminary data.</text>
</comment>
<feature type="domain" description="Cupin type-2" evidence="1">
    <location>
        <begin position="58"/>
        <end position="107"/>
    </location>
</feature>
<proteinExistence type="predicted"/>
<dbReference type="AlphaFoldDB" id="A0A0G0MBA0"/>
<dbReference type="EMBL" id="LBWB01000005">
    <property type="protein sequence ID" value="KKR01324.1"/>
    <property type="molecule type" value="Genomic_DNA"/>
</dbReference>
<evidence type="ECO:0000259" key="1">
    <source>
        <dbReference type="Pfam" id="PF07883"/>
    </source>
</evidence>
<gene>
    <name evidence="2" type="ORF">UT24_C0005G0033</name>
</gene>
<dbReference type="Gene3D" id="2.60.120.10">
    <property type="entry name" value="Jelly Rolls"/>
    <property type="match status" value="1"/>
</dbReference>
<dbReference type="InterPro" id="IPR013096">
    <property type="entry name" value="Cupin_2"/>
</dbReference>
<dbReference type="Pfam" id="PF07883">
    <property type="entry name" value="Cupin_2"/>
    <property type="match status" value="1"/>
</dbReference>
<dbReference type="SUPFAM" id="SSF51182">
    <property type="entry name" value="RmlC-like cupins"/>
    <property type="match status" value="1"/>
</dbReference>
<protein>
    <recommendedName>
        <fullName evidence="1">Cupin type-2 domain-containing protein</fullName>
    </recommendedName>
</protein>
<organism evidence="2 3">
    <name type="scientific">Candidatus Woesebacteria bacterium GW2011_GWB1_39_12</name>
    <dbReference type="NCBI Taxonomy" id="1618574"/>
    <lineage>
        <taxon>Bacteria</taxon>
        <taxon>Candidatus Woeseibacteriota</taxon>
    </lineage>
</organism>
<accession>A0A0G0MBA0</accession>
<dbReference type="PATRIC" id="fig|1618574.4.peg.377"/>
<dbReference type="STRING" id="1618574.UT24_C0005G0033"/>
<dbReference type="Proteomes" id="UP000033881">
    <property type="component" value="Unassembled WGS sequence"/>
</dbReference>
<dbReference type="InterPro" id="IPR014710">
    <property type="entry name" value="RmlC-like_jellyroll"/>
</dbReference>
<sequence length="115" mass="12479">MTGIVVKNLDNGEKSWTFLDGSERTVVILDSVFIGRGKYLPGWRWSELVGKETGKSSEAHIGYVISGRMCTRTADGQEVSVGPGEAFEVQSGHDAWVIGDEPCIALDFGQIDSKT</sequence>